<dbReference type="PANTHER" id="PTHR33946:SF4">
    <property type="entry name" value="COAGULATION FACTOR XI"/>
    <property type="match status" value="1"/>
</dbReference>
<dbReference type="PANTHER" id="PTHR33946">
    <property type="match status" value="1"/>
</dbReference>
<evidence type="ECO:0000313" key="7">
    <source>
        <dbReference type="Proteomes" id="UP001172684"/>
    </source>
</evidence>
<evidence type="ECO:0000256" key="2">
    <source>
        <dbReference type="SAM" id="SignalP"/>
    </source>
</evidence>
<dbReference type="Pfam" id="PF22974">
    <property type="entry name" value="DUF7029"/>
    <property type="match status" value="1"/>
</dbReference>
<dbReference type="InterPro" id="IPR003609">
    <property type="entry name" value="Pan_app"/>
</dbReference>
<sequence length="1596" mass="166731">MFTLSNKLVPLALGALITPSLSQSNDRLSCIDDASDGVIYESAAGKYEIMCATDYGGGDMGATSAATFEGCIAACDASPGCIDVSYVGTACYLKDRLNTALNWGHVWTAKKIIEAAPPASGSGSGSEPGSGSGSTPTSASPAPAATKLTCKDNLSDGTTYTATNGIWQIMCATDYGGGDMGVKEVSSFENCIQACDSTAGCIDVSFVNTACYMKNRLGEALPRGHVWTAKWIAKVESPSSPSPSASAGSGSSAPSDGSSPAPAGSSPAGSSPTTTSATSSSSSSSPTSGPLSCRDNKSHGMTHTATSGGLWEILCGTDYAGGDMGAQSADTFEACIDLCDKTEGCIDVSFVYTACYMKNKLNEALPRGHVWTAKLLKSAAEIVTFPEAKGTDQGTGVESILPGPTTLESPPLATLAPLAPPGVDMGSLAVLNPKPETQLWYNGGGSQGNSSSNDTDADTAVTVRLSIAYQYPSVVLDHSIYIQSVGCAAGSLSATINNTKAFSHSANEWPAIPKLLFITSSPDCGVDGQNAFFLAESIKFDASRMTFVASGKMVELGDVFEDIGIDFGNIQPSNSSSNSNSTAPAVCGSPSSSVVNGLPAVACGDDFDKTLDEHLGFYSEGNTDVEAGRFKALPAVLAAASPGLDSQHPLERRFFGKLVSAVKSVAKAVVDTGKKAVAAVKEVAKDVGNKIVDVGKQAVNFAASAATGIAKLGLSLATNAFKIGAFIVTGKYSNTMNLPINLGPPAHMQEDSPWGPAFKFYTWTRAKEDPKFQKEQTALDLIQEQLKGEEDPEPGIELWCVNCGVKGHIRATGSITATALSGLTQGKIDVDGNMRVGAYIGVNAFAAWEKTVKKDLLVQGLPGWSIPGIVTLGPQLRLGVQATIAAEAQGQILTGASLNWPNLKATVDFVDSRRSATSGWTPIVDKKFEAHGEVTATAALGLPVTVSFGIDILKGRFRKGVDLTDTPAIVAKAEFEVDLADGELTVGNDECQGIAWDISLSNQVTLAITDIREWTLAQWAGPTLAKGCIGRPRVQAPVTSITIPTASMVTTTRATSTALSTSVSQPVSGREFCPGSNGQTFTDRSGNLYLIQCRINYANDAGQLATDDPNMEECINSCSKTSWCVGISYGLTLARPCHFKRDVLLERADSYLGFTVYSARRVSPFTILSAFYSDRDITALAQARFRQGSKLVINTNNMHANYGTGDPFPGMPKSITVLYTYGAETRVFTARDNTGIFEMVPGPVELSRNSQIVASYPRPASGGGFFGSVTASLNWAQIVSVVWGSGQIRNQGVYNALYTSIRAGTTFPLSNEFFAEDTWYGVGKTAIIWYRDARQGADGPLLVMTGRENGVGQFVRPATPVPAGLSKRQDNGTAEETVEITDSATPEAASTTDSATSVTSSAATEFPSISDSNSTATSNTTSFTPATVRVTDTSNTLILNTAKNGNLFISAADGTTDMSTLAGPPLAADKGTSAIFGDGEGRLLHYYPTTMTVTGASRLRLADWDKLPKTAVLINLVPVTAADTTMLMAIDASGNYFWPFMCGMKDGLNKVFLVKGSETGAKVLEGEGLKFSVTGGVVGECGPLALNAVVGSEIAV</sequence>
<feature type="domain" description="Apple" evidence="3">
    <location>
        <begin position="317"/>
        <end position="356"/>
    </location>
</feature>
<proteinExistence type="predicted"/>
<name>A0ABQ9NI86_9PEZI</name>
<organism evidence="6 7">
    <name type="scientific">Coniosporium apollinis</name>
    <dbReference type="NCBI Taxonomy" id="61459"/>
    <lineage>
        <taxon>Eukaryota</taxon>
        <taxon>Fungi</taxon>
        <taxon>Dikarya</taxon>
        <taxon>Ascomycota</taxon>
        <taxon>Pezizomycotina</taxon>
        <taxon>Dothideomycetes</taxon>
        <taxon>Dothideomycetes incertae sedis</taxon>
        <taxon>Coniosporium</taxon>
    </lineage>
</organism>
<feature type="domain" description="Apple" evidence="3">
    <location>
        <begin position="1107"/>
        <end position="1129"/>
    </location>
</feature>
<keyword evidence="2" id="KW-0732">Signal</keyword>
<dbReference type="Pfam" id="PF23865">
    <property type="entry name" value="DUF7223"/>
    <property type="match status" value="1"/>
</dbReference>
<feature type="domain" description="Apple" evidence="3">
    <location>
        <begin position="53"/>
        <end position="94"/>
    </location>
</feature>
<protein>
    <recommendedName>
        <fullName evidence="8">Apple domain-containing protein</fullName>
    </recommendedName>
</protein>
<keyword evidence="7" id="KW-1185">Reference proteome</keyword>
<feature type="chain" id="PRO_5047441550" description="Apple domain-containing protein" evidence="2">
    <location>
        <begin position="23"/>
        <end position="1596"/>
    </location>
</feature>
<dbReference type="InterPro" id="IPR054293">
    <property type="entry name" value="DUF7029"/>
</dbReference>
<feature type="region of interest" description="Disordered" evidence="1">
    <location>
        <begin position="117"/>
        <end position="144"/>
    </location>
</feature>
<evidence type="ECO:0000259" key="4">
    <source>
        <dbReference type="Pfam" id="PF22974"/>
    </source>
</evidence>
<feature type="compositionally biased region" description="Low complexity" evidence="1">
    <location>
        <begin position="237"/>
        <end position="290"/>
    </location>
</feature>
<evidence type="ECO:0000259" key="3">
    <source>
        <dbReference type="Pfam" id="PF14295"/>
    </source>
</evidence>
<gene>
    <name evidence="6" type="ORF">H2201_007674</name>
</gene>
<feature type="compositionally biased region" description="Low complexity" evidence="1">
    <location>
        <begin position="133"/>
        <end position="144"/>
    </location>
</feature>
<dbReference type="Pfam" id="PF14295">
    <property type="entry name" value="PAN_4"/>
    <property type="match status" value="4"/>
</dbReference>
<feature type="domain" description="Apple" evidence="3">
    <location>
        <begin position="173"/>
        <end position="214"/>
    </location>
</feature>
<comment type="caution">
    <text evidence="6">The sequence shown here is derived from an EMBL/GenBank/DDBJ whole genome shotgun (WGS) entry which is preliminary data.</text>
</comment>
<accession>A0ABQ9NI86</accession>
<reference evidence="6" key="1">
    <citation type="submission" date="2022-10" db="EMBL/GenBank/DDBJ databases">
        <title>Culturing micro-colonial fungi from biological soil crusts in the Mojave desert and describing Neophaeococcomyces mojavensis, and introducing the new genera and species Taxawa tesnikishii.</title>
        <authorList>
            <person name="Kurbessoian T."/>
            <person name="Stajich J.E."/>
        </authorList>
    </citation>
    <scope>NUCLEOTIDE SEQUENCE</scope>
    <source>
        <strain evidence="6">TK_1</strain>
    </source>
</reference>
<feature type="compositionally biased region" description="Low complexity" evidence="1">
    <location>
        <begin position="1383"/>
        <end position="1421"/>
    </location>
</feature>
<feature type="region of interest" description="Disordered" evidence="1">
    <location>
        <begin position="236"/>
        <end position="304"/>
    </location>
</feature>
<feature type="signal peptide" evidence="2">
    <location>
        <begin position="1"/>
        <end position="22"/>
    </location>
</feature>
<evidence type="ECO:0000256" key="1">
    <source>
        <dbReference type="SAM" id="MobiDB-lite"/>
    </source>
</evidence>
<evidence type="ECO:0008006" key="8">
    <source>
        <dbReference type="Google" id="ProtNLM"/>
    </source>
</evidence>
<feature type="region of interest" description="Disordered" evidence="1">
    <location>
        <begin position="1353"/>
        <end position="1421"/>
    </location>
</feature>
<feature type="compositionally biased region" description="Gly residues" evidence="1">
    <location>
        <begin position="122"/>
        <end position="132"/>
    </location>
</feature>
<evidence type="ECO:0000259" key="5">
    <source>
        <dbReference type="Pfam" id="PF23865"/>
    </source>
</evidence>
<dbReference type="InterPro" id="IPR055647">
    <property type="entry name" value="DUF7223"/>
</dbReference>
<dbReference type="Proteomes" id="UP001172684">
    <property type="component" value="Unassembled WGS sequence"/>
</dbReference>
<feature type="domain" description="DUF7223" evidence="5">
    <location>
        <begin position="796"/>
        <end position="1000"/>
    </location>
</feature>
<dbReference type="EMBL" id="JAPDRL010000084">
    <property type="protein sequence ID" value="KAJ9658709.1"/>
    <property type="molecule type" value="Genomic_DNA"/>
</dbReference>
<evidence type="ECO:0000313" key="6">
    <source>
        <dbReference type="EMBL" id="KAJ9658709.1"/>
    </source>
</evidence>
<feature type="domain" description="DUF7029" evidence="4">
    <location>
        <begin position="468"/>
        <end position="562"/>
    </location>
</feature>